<dbReference type="Proteomes" id="UP001633002">
    <property type="component" value="Unassembled WGS sequence"/>
</dbReference>
<evidence type="ECO:0000313" key="1">
    <source>
        <dbReference type="EMBL" id="KAL3686501.1"/>
    </source>
</evidence>
<organism evidence="1 2">
    <name type="scientific">Riccia sorocarpa</name>
    <dbReference type="NCBI Taxonomy" id="122646"/>
    <lineage>
        <taxon>Eukaryota</taxon>
        <taxon>Viridiplantae</taxon>
        <taxon>Streptophyta</taxon>
        <taxon>Embryophyta</taxon>
        <taxon>Marchantiophyta</taxon>
        <taxon>Marchantiopsida</taxon>
        <taxon>Marchantiidae</taxon>
        <taxon>Marchantiales</taxon>
        <taxon>Ricciaceae</taxon>
        <taxon>Riccia</taxon>
    </lineage>
</organism>
<comment type="caution">
    <text evidence="1">The sequence shown here is derived from an EMBL/GenBank/DDBJ whole genome shotgun (WGS) entry which is preliminary data.</text>
</comment>
<name>A0ABD3H8Q5_9MARC</name>
<gene>
    <name evidence="1" type="ORF">R1sor_009075</name>
</gene>
<reference evidence="1 2" key="1">
    <citation type="submission" date="2024-09" db="EMBL/GenBank/DDBJ databases">
        <title>Chromosome-scale assembly of Riccia sorocarpa.</title>
        <authorList>
            <person name="Paukszto L."/>
        </authorList>
    </citation>
    <scope>NUCLEOTIDE SEQUENCE [LARGE SCALE GENOMIC DNA]</scope>
    <source>
        <strain evidence="1">LP-2024</strain>
        <tissue evidence="1">Aerial parts of the thallus</tissue>
    </source>
</reference>
<proteinExistence type="predicted"/>
<accession>A0ABD3H8Q5</accession>
<dbReference type="EMBL" id="JBJQOH010000005">
    <property type="protein sequence ID" value="KAL3686501.1"/>
    <property type="molecule type" value="Genomic_DNA"/>
</dbReference>
<dbReference type="AlphaFoldDB" id="A0ABD3H8Q5"/>
<sequence>MSSSIVRYAKLSAGAQFCARCGVTETGFYGISVIGRGFFDAVLRLCLRVLPIAGCDSIIFGMVRAIGRSDGSMGVVQYEDKVHNKL</sequence>
<protein>
    <submittedName>
        <fullName evidence="1">Uncharacterized protein</fullName>
    </submittedName>
</protein>
<keyword evidence="2" id="KW-1185">Reference proteome</keyword>
<evidence type="ECO:0000313" key="2">
    <source>
        <dbReference type="Proteomes" id="UP001633002"/>
    </source>
</evidence>